<evidence type="ECO:0000259" key="3">
    <source>
        <dbReference type="PROSITE" id="PS50011"/>
    </source>
</evidence>
<gene>
    <name evidence="4" type="ORF">RchiOBHm_Chr3g0465691</name>
</gene>
<dbReference type="FunFam" id="1.10.510.10:FF:001731">
    <property type="match status" value="1"/>
</dbReference>
<keyword evidence="1" id="KW-0547">Nucleotide-binding</keyword>
<evidence type="ECO:0000313" key="5">
    <source>
        <dbReference type="Proteomes" id="UP000238479"/>
    </source>
</evidence>
<dbReference type="PANTHER" id="PTHR27007">
    <property type="match status" value="1"/>
</dbReference>
<organism evidence="4 5">
    <name type="scientific">Rosa chinensis</name>
    <name type="common">China rose</name>
    <dbReference type="NCBI Taxonomy" id="74649"/>
    <lineage>
        <taxon>Eukaryota</taxon>
        <taxon>Viridiplantae</taxon>
        <taxon>Streptophyta</taxon>
        <taxon>Embryophyta</taxon>
        <taxon>Tracheophyta</taxon>
        <taxon>Spermatophyta</taxon>
        <taxon>Magnoliopsida</taxon>
        <taxon>eudicotyledons</taxon>
        <taxon>Gunneridae</taxon>
        <taxon>Pentapetalae</taxon>
        <taxon>rosids</taxon>
        <taxon>fabids</taxon>
        <taxon>Rosales</taxon>
        <taxon>Rosaceae</taxon>
        <taxon>Rosoideae</taxon>
        <taxon>Rosoideae incertae sedis</taxon>
        <taxon>Rosa</taxon>
    </lineage>
</organism>
<dbReference type="GO" id="GO:0005524">
    <property type="term" value="F:ATP binding"/>
    <property type="evidence" value="ECO:0007669"/>
    <property type="project" value="UniProtKB-KW"/>
</dbReference>
<reference evidence="4 5" key="1">
    <citation type="journal article" date="2018" name="Nat. Genet.">
        <title>The Rosa genome provides new insights in the design of modern roses.</title>
        <authorList>
            <person name="Bendahmane M."/>
        </authorList>
    </citation>
    <scope>NUCLEOTIDE SEQUENCE [LARGE SCALE GENOMIC DNA]</scope>
    <source>
        <strain evidence="5">cv. Old Blush</strain>
    </source>
</reference>
<accession>A0A2P6R9S1</accession>
<keyword evidence="2" id="KW-0067">ATP-binding</keyword>
<sequence>MLVYDYMENGSLDAYLFDEPKWVLSWEQRFGIIKGIASALHYLHEGFEQVVVNRDVKASNVLLDSEMNGKLGDFGLARLHEHGSNSNTTRVVGLVSGLRSALSNKA</sequence>
<dbReference type="InterPro" id="IPR050528">
    <property type="entry name" value="L-type_Lectin-RKs"/>
</dbReference>
<dbReference type="Gene3D" id="1.10.510.10">
    <property type="entry name" value="Transferase(Phosphotransferase) domain 1"/>
    <property type="match status" value="1"/>
</dbReference>
<feature type="domain" description="Protein kinase" evidence="3">
    <location>
        <begin position="1"/>
        <end position="106"/>
    </location>
</feature>
<dbReference type="EMBL" id="PDCK01000041">
    <property type="protein sequence ID" value="PRQ43183.1"/>
    <property type="molecule type" value="Genomic_DNA"/>
</dbReference>
<evidence type="ECO:0000256" key="2">
    <source>
        <dbReference type="ARBA" id="ARBA00022840"/>
    </source>
</evidence>
<dbReference type="Gramene" id="PRQ43183">
    <property type="protein sequence ID" value="PRQ43183"/>
    <property type="gene ID" value="RchiOBHm_Chr3g0465691"/>
</dbReference>
<dbReference type="OMA" id="PWAKRYP"/>
<proteinExistence type="predicted"/>
<dbReference type="Proteomes" id="UP000238479">
    <property type="component" value="Chromosome 3"/>
</dbReference>
<dbReference type="AlphaFoldDB" id="A0A2P6R9S1"/>
<name>A0A2P6R9S1_ROSCH</name>
<dbReference type="GO" id="GO:0004672">
    <property type="term" value="F:protein kinase activity"/>
    <property type="evidence" value="ECO:0007669"/>
    <property type="project" value="InterPro"/>
</dbReference>
<keyword evidence="4" id="KW-0808">Transferase</keyword>
<comment type="caution">
    <text evidence="4">The sequence shown here is derived from an EMBL/GenBank/DDBJ whole genome shotgun (WGS) entry which is preliminary data.</text>
</comment>
<dbReference type="InterPro" id="IPR011009">
    <property type="entry name" value="Kinase-like_dom_sf"/>
</dbReference>
<dbReference type="PROSITE" id="PS50011">
    <property type="entry name" value="PROTEIN_KINASE_DOM"/>
    <property type="match status" value="1"/>
</dbReference>
<protein>
    <recommendedName>
        <fullName evidence="3">Protein kinase domain-containing protein</fullName>
    </recommendedName>
</protein>
<dbReference type="Pfam" id="PF00069">
    <property type="entry name" value="Pkinase"/>
    <property type="match status" value="1"/>
</dbReference>
<keyword evidence="5" id="KW-1185">Reference proteome</keyword>
<evidence type="ECO:0000256" key="1">
    <source>
        <dbReference type="ARBA" id="ARBA00022741"/>
    </source>
</evidence>
<dbReference type="InterPro" id="IPR000719">
    <property type="entry name" value="Prot_kinase_dom"/>
</dbReference>
<dbReference type="SUPFAM" id="SSF56112">
    <property type="entry name" value="Protein kinase-like (PK-like)"/>
    <property type="match status" value="1"/>
</dbReference>
<evidence type="ECO:0000313" key="4">
    <source>
        <dbReference type="EMBL" id="PRQ43183.1"/>
    </source>
</evidence>